<keyword evidence="5" id="KW-0808">Transferase</keyword>
<evidence type="ECO:0000313" key="6">
    <source>
        <dbReference type="Proteomes" id="UP000240608"/>
    </source>
</evidence>
<proteinExistence type="inferred from homology"/>
<dbReference type="Proteomes" id="UP000240608">
    <property type="component" value="Unassembled WGS sequence"/>
</dbReference>
<dbReference type="EMBL" id="PYVU01000090">
    <property type="protein sequence ID" value="PTB95739.1"/>
    <property type="molecule type" value="Genomic_DNA"/>
</dbReference>
<accession>A0A2T4DPI7</accession>
<dbReference type="InterPro" id="IPR023228">
    <property type="entry name" value="SAM_OH_AdoTrfase_N_sf"/>
</dbReference>
<dbReference type="Pfam" id="PF20257">
    <property type="entry name" value="SAM_HAT_C"/>
    <property type="match status" value="1"/>
</dbReference>
<dbReference type="PANTHER" id="PTHR35092">
    <property type="entry name" value="CHLORINASE MJ1651"/>
    <property type="match status" value="1"/>
</dbReference>
<feature type="domain" description="S-adenosyl-l-methionine hydroxide adenosyltransferase C-terminal" evidence="4">
    <location>
        <begin position="168"/>
        <end position="252"/>
    </location>
</feature>
<comment type="caution">
    <text evidence="5">The sequence shown here is derived from an EMBL/GenBank/DDBJ whole genome shotgun (WGS) entry which is preliminary data.</text>
</comment>
<comment type="similarity">
    <text evidence="2">Belongs to the SAM hydrolase / SAM-dependent halogenase family.</text>
</comment>
<dbReference type="AlphaFoldDB" id="A0A2T4DPI7"/>
<organism evidence="5 6">
    <name type="scientific">Marivirga lumbricoides</name>
    <dbReference type="NCBI Taxonomy" id="1046115"/>
    <lineage>
        <taxon>Bacteria</taxon>
        <taxon>Pseudomonadati</taxon>
        <taxon>Bacteroidota</taxon>
        <taxon>Cytophagia</taxon>
        <taxon>Cytophagales</taxon>
        <taxon>Marivirgaceae</taxon>
        <taxon>Marivirga</taxon>
    </lineage>
</organism>
<evidence type="ECO:0000256" key="1">
    <source>
        <dbReference type="ARBA" id="ARBA00022691"/>
    </source>
</evidence>
<keyword evidence="1" id="KW-0949">S-adenosyl-L-methionine</keyword>
<dbReference type="Pfam" id="PF01887">
    <property type="entry name" value="SAM_HAT_N"/>
    <property type="match status" value="1"/>
</dbReference>
<dbReference type="SUPFAM" id="SSF101852">
    <property type="entry name" value="Bacterial fluorinating enzyme, C-terminal domain"/>
    <property type="match status" value="1"/>
</dbReference>
<evidence type="ECO:0000259" key="3">
    <source>
        <dbReference type="Pfam" id="PF01887"/>
    </source>
</evidence>
<evidence type="ECO:0000259" key="4">
    <source>
        <dbReference type="Pfam" id="PF20257"/>
    </source>
</evidence>
<dbReference type="Gene3D" id="2.40.30.90">
    <property type="entry name" value="Bacterial fluorinating enzyme like"/>
    <property type="match status" value="1"/>
</dbReference>
<dbReference type="InterPro" id="IPR046470">
    <property type="entry name" value="SAM_HAT_C"/>
</dbReference>
<dbReference type="InterPro" id="IPR046469">
    <property type="entry name" value="SAM_HAT_N"/>
</dbReference>
<dbReference type="InterPro" id="IPR002747">
    <property type="entry name" value="SAM_OH_AdoTrfase"/>
</dbReference>
<dbReference type="InterPro" id="IPR023227">
    <property type="entry name" value="SAM_OH_AdoTrfase_C_sf"/>
</dbReference>
<dbReference type="PIRSF" id="PIRSF006779">
    <property type="entry name" value="UCP006779"/>
    <property type="match status" value="1"/>
</dbReference>
<evidence type="ECO:0000256" key="2">
    <source>
        <dbReference type="ARBA" id="ARBA00024035"/>
    </source>
</evidence>
<evidence type="ECO:0000313" key="5">
    <source>
        <dbReference type="EMBL" id="PTB95739.1"/>
    </source>
</evidence>
<protein>
    <submittedName>
        <fullName evidence="5">S-adenosyl-l-methionine hydroxide adenosyltransferase</fullName>
    </submittedName>
</protein>
<dbReference type="Gene3D" id="3.40.50.10790">
    <property type="entry name" value="S-adenosyl-l-methionine hydroxide adenosyltransferase, N-terminal"/>
    <property type="match status" value="1"/>
</dbReference>
<dbReference type="PANTHER" id="PTHR35092:SF1">
    <property type="entry name" value="CHLORINASE MJ1651"/>
    <property type="match status" value="1"/>
</dbReference>
<name>A0A2T4DPI7_9BACT</name>
<dbReference type="SUPFAM" id="SSF102522">
    <property type="entry name" value="Bacterial fluorinating enzyme, N-terminal domain"/>
    <property type="match status" value="1"/>
</dbReference>
<gene>
    <name evidence="5" type="ORF">C9994_10485</name>
</gene>
<reference evidence="5 6" key="1">
    <citation type="submission" date="2018-03" db="EMBL/GenBank/DDBJ databases">
        <title>Cross-interface Injection: A General Nanoliter Liquid Handling Method Applied to Single Cells Genome Amplification Automated Nanoliter Liquid Handling Applied to Single Cell Multiple Displacement Amplification.</title>
        <authorList>
            <person name="Yun J."/>
            <person name="Xu P."/>
            <person name="Xu J."/>
            <person name="Dai X."/>
            <person name="Wang Y."/>
            <person name="Zheng X."/>
            <person name="Cao C."/>
            <person name="Yi Q."/>
            <person name="Zhu Y."/>
            <person name="Wang L."/>
            <person name="Dong Z."/>
            <person name="Huang Y."/>
            <person name="Huang L."/>
            <person name="Du W."/>
        </authorList>
    </citation>
    <scope>NUCLEOTIDE SEQUENCE [LARGE SCALE GENOMIC DNA]</scope>
    <source>
        <strain evidence="5 6">Z-D1-2</strain>
    </source>
</reference>
<sequence length="259" mass="28947">MPLITFLSDFGWHDHYVASVKTKILAENPETQIIDITHNIKKFDIIHGAQVLKAVYRDFPEGTIHLTAINLRQSAKEAMIAIKLNNQYILGGNNGMLGLLDEKAPQEIIKITENEPGSNFPAKDVLAVAASQIASNKSIQDLGTPMDESEFVRYLPQRVKATREIIQGHVIHVDDYGNLITNIGKTDYDILSKGKSIQVKFRNYVLSKVQQYYHETTGGEAFALFNDQNVLEIGIKEGNASELLGMEYGSMVSVRFSDY</sequence>
<feature type="domain" description="S-adenosyl-l-methionine hydroxide adenosyltransferase N-terminal" evidence="3">
    <location>
        <begin position="4"/>
        <end position="143"/>
    </location>
</feature>
<dbReference type="GO" id="GO:0016740">
    <property type="term" value="F:transferase activity"/>
    <property type="evidence" value="ECO:0007669"/>
    <property type="project" value="UniProtKB-KW"/>
</dbReference>